<evidence type="ECO:0000256" key="1">
    <source>
        <dbReference type="ARBA" id="ARBA00004127"/>
    </source>
</evidence>
<dbReference type="InterPro" id="IPR013657">
    <property type="entry name" value="SCL35B1-4/HUT1"/>
</dbReference>
<feature type="transmembrane region" description="Helical" evidence="7">
    <location>
        <begin position="12"/>
        <end position="31"/>
    </location>
</feature>
<feature type="transmembrane region" description="Helical" evidence="7">
    <location>
        <begin position="223"/>
        <end position="246"/>
    </location>
</feature>
<feature type="transmembrane region" description="Helical" evidence="7">
    <location>
        <begin position="179"/>
        <end position="202"/>
    </location>
</feature>
<keyword evidence="9" id="KW-1185">Reference proteome</keyword>
<keyword evidence="6 7" id="KW-0472">Membrane</keyword>
<evidence type="ECO:0000313" key="8">
    <source>
        <dbReference type="EMBL" id="CAK0805221.1"/>
    </source>
</evidence>
<dbReference type="PANTHER" id="PTHR10778:SF4">
    <property type="entry name" value="NUCLEOTIDE SUGAR TRANSPORTER SLC35B4"/>
    <property type="match status" value="1"/>
</dbReference>
<dbReference type="PROSITE" id="PS51257">
    <property type="entry name" value="PROKAR_LIPOPROTEIN"/>
    <property type="match status" value="1"/>
</dbReference>
<evidence type="ECO:0000313" key="9">
    <source>
        <dbReference type="Proteomes" id="UP001189429"/>
    </source>
</evidence>
<reference evidence="8" key="1">
    <citation type="submission" date="2023-10" db="EMBL/GenBank/DDBJ databases">
        <authorList>
            <person name="Chen Y."/>
            <person name="Shah S."/>
            <person name="Dougan E. K."/>
            <person name="Thang M."/>
            <person name="Chan C."/>
        </authorList>
    </citation>
    <scope>NUCLEOTIDE SEQUENCE [LARGE SCALE GENOMIC DNA]</scope>
</reference>
<keyword evidence="5 7" id="KW-1133">Transmembrane helix</keyword>
<keyword evidence="3" id="KW-0762">Sugar transport</keyword>
<comment type="caution">
    <text evidence="8">The sequence shown here is derived from an EMBL/GenBank/DDBJ whole genome shotgun (WGS) entry which is preliminary data.</text>
</comment>
<feature type="transmembrane region" description="Helical" evidence="7">
    <location>
        <begin position="320"/>
        <end position="339"/>
    </location>
</feature>
<feature type="transmembrane region" description="Helical" evidence="7">
    <location>
        <begin position="128"/>
        <end position="144"/>
    </location>
</feature>
<evidence type="ECO:0000256" key="3">
    <source>
        <dbReference type="ARBA" id="ARBA00022597"/>
    </source>
</evidence>
<evidence type="ECO:0000256" key="6">
    <source>
        <dbReference type="ARBA" id="ARBA00023136"/>
    </source>
</evidence>
<keyword evidence="4 7" id="KW-0812">Transmembrane</keyword>
<name>A0ABN9QGU4_9DINO</name>
<evidence type="ECO:0000256" key="7">
    <source>
        <dbReference type="SAM" id="Phobius"/>
    </source>
</evidence>
<sequence>MLDDVRWGQVLPIIMVFGGCICSTVAMEAVLKGDPQAGNLFSLSKTLLLLLQGLPGRFSGFKPARVAAPLSSHLQFALLWSTMSILANYAFSFKISMTMFTLVRSSNLIATVVLGRLFFCYRYSRKQILCVCAVSIGVFLASMGEAKSIRAPSASCSDCSDAVPARARTDDASVSDDSLWIWMLGMILLALVQLLQGVLGFVQSGFYQKYAHLADRNQLSDEYLFTSQIVALVPLILMFEDLGLASSISAALRSEATPLAPVPSRVAWLIFHGAADVVCLKGVFRTSSIVSPLTLGIILTVRKFLSTIVSVVWFESPWTVLHSIAAVLIFSGSLAYSEVENTTKKSD</sequence>
<evidence type="ECO:0008006" key="10">
    <source>
        <dbReference type="Google" id="ProtNLM"/>
    </source>
</evidence>
<feature type="transmembrane region" description="Helical" evidence="7">
    <location>
        <begin position="97"/>
        <end position="119"/>
    </location>
</feature>
<organism evidence="8 9">
    <name type="scientific">Prorocentrum cordatum</name>
    <dbReference type="NCBI Taxonomy" id="2364126"/>
    <lineage>
        <taxon>Eukaryota</taxon>
        <taxon>Sar</taxon>
        <taxon>Alveolata</taxon>
        <taxon>Dinophyceae</taxon>
        <taxon>Prorocentrales</taxon>
        <taxon>Prorocentraceae</taxon>
        <taxon>Prorocentrum</taxon>
    </lineage>
</organism>
<evidence type="ECO:0000256" key="2">
    <source>
        <dbReference type="ARBA" id="ARBA00022448"/>
    </source>
</evidence>
<accession>A0ABN9QGU4</accession>
<evidence type="ECO:0000256" key="5">
    <source>
        <dbReference type="ARBA" id="ARBA00022989"/>
    </source>
</evidence>
<feature type="transmembrane region" description="Helical" evidence="7">
    <location>
        <begin position="293"/>
        <end position="314"/>
    </location>
</feature>
<dbReference type="PANTHER" id="PTHR10778">
    <property type="entry name" value="SOLUTE CARRIER FAMILY 35 MEMBER B"/>
    <property type="match status" value="1"/>
</dbReference>
<keyword evidence="2" id="KW-0813">Transport</keyword>
<dbReference type="Pfam" id="PF08449">
    <property type="entry name" value="UAA"/>
    <property type="match status" value="1"/>
</dbReference>
<comment type="subcellular location">
    <subcellularLocation>
        <location evidence="1">Endomembrane system</location>
        <topology evidence="1">Multi-pass membrane protein</topology>
    </subcellularLocation>
</comment>
<dbReference type="Proteomes" id="UP001189429">
    <property type="component" value="Unassembled WGS sequence"/>
</dbReference>
<gene>
    <name evidence="8" type="ORF">PCOR1329_LOCUS11803</name>
</gene>
<proteinExistence type="predicted"/>
<feature type="transmembrane region" description="Helical" evidence="7">
    <location>
        <begin position="266"/>
        <end position="284"/>
    </location>
</feature>
<evidence type="ECO:0000256" key="4">
    <source>
        <dbReference type="ARBA" id="ARBA00022692"/>
    </source>
</evidence>
<protein>
    <recommendedName>
        <fullName evidence="10">UAA transporter</fullName>
    </recommendedName>
</protein>
<dbReference type="EMBL" id="CAUYUJ010003411">
    <property type="protein sequence ID" value="CAK0805221.1"/>
    <property type="molecule type" value="Genomic_DNA"/>
</dbReference>